<evidence type="ECO:0000259" key="1">
    <source>
        <dbReference type="PROSITE" id="PS50828"/>
    </source>
</evidence>
<dbReference type="Proteomes" id="UP000666240">
    <property type="component" value="Unassembled WGS sequence"/>
</dbReference>
<dbReference type="RefSeq" id="WP_209333515.1">
    <property type="nucleotide sequence ID" value="NZ_JAGIYY010000001.1"/>
</dbReference>
<accession>A0A8J7QZY8</accession>
<dbReference type="AlphaFoldDB" id="A0A8J7QZY8"/>
<dbReference type="EMBL" id="JAGIYY010000001">
    <property type="protein sequence ID" value="MBP0437515.1"/>
    <property type="molecule type" value="Genomic_DNA"/>
</dbReference>
<dbReference type="PANTHER" id="PTHR35562">
    <property type="entry name" value="DNA ENDONUCLEASE SMRA-RELATED"/>
    <property type="match status" value="1"/>
</dbReference>
<dbReference type="Gene3D" id="3.30.1370.110">
    <property type="match status" value="1"/>
</dbReference>
<feature type="domain" description="Smr" evidence="1">
    <location>
        <begin position="92"/>
        <end position="175"/>
    </location>
</feature>
<evidence type="ECO:0000313" key="3">
    <source>
        <dbReference type="Proteomes" id="UP000666240"/>
    </source>
</evidence>
<gene>
    <name evidence="2" type="ORF">J5Y06_02460</name>
</gene>
<dbReference type="SUPFAM" id="SSF160443">
    <property type="entry name" value="SMR domain-like"/>
    <property type="match status" value="1"/>
</dbReference>
<dbReference type="Pfam" id="PF01713">
    <property type="entry name" value="Smr"/>
    <property type="match status" value="1"/>
</dbReference>
<protein>
    <submittedName>
        <fullName evidence="2">Smr/MutS family protein</fullName>
    </submittedName>
</protein>
<dbReference type="SMART" id="SM00463">
    <property type="entry name" value="SMR"/>
    <property type="match status" value="1"/>
</dbReference>
<reference evidence="2" key="1">
    <citation type="submission" date="2021-03" db="EMBL/GenBank/DDBJ databases">
        <title>Genome sequencing and assembly of Tianweitania sediminis.</title>
        <authorList>
            <person name="Chhetri G."/>
        </authorList>
    </citation>
    <scope>NUCLEOTIDE SEQUENCE</scope>
    <source>
        <strain evidence="2">Z8</strain>
    </source>
</reference>
<dbReference type="InterPro" id="IPR036063">
    <property type="entry name" value="Smr_dom_sf"/>
</dbReference>
<name>A0A8J7QZY8_9HYPH</name>
<organism evidence="2 3">
    <name type="scientific">Tianweitania sediminis</name>
    <dbReference type="NCBI Taxonomy" id="1502156"/>
    <lineage>
        <taxon>Bacteria</taxon>
        <taxon>Pseudomonadati</taxon>
        <taxon>Pseudomonadota</taxon>
        <taxon>Alphaproteobacteria</taxon>
        <taxon>Hyphomicrobiales</taxon>
        <taxon>Phyllobacteriaceae</taxon>
        <taxon>Tianweitania</taxon>
    </lineage>
</organism>
<comment type="caution">
    <text evidence="2">The sequence shown here is derived from an EMBL/GenBank/DDBJ whole genome shotgun (WGS) entry which is preliminary data.</text>
</comment>
<dbReference type="PANTHER" id="PTHR35562:SF2">
    <property type="entry name" value="DNA ENDONUCLEASE SMRA-RELATED"/>
    <property type="match status" value="1"/>
</dbReference>
<dbReference type="PROSITE" id="PS50828">
    <property type="entry name" value="SMR"/>
    <property type="match status" value="1"/>
</dbReference>
<keyword evidence="3" id="KW-1185">Reference proteome</keyword>
<dbReference type="InterPro" id="IPR002625">
    <property type="entry name" value="Smr_dom"/>
</dbReference>
<proteinExistence type="predicted"/>
<sequence length="179" mass="19181">MKRRRGLSDEDRILWHAVASSATPLKGKEVPALPEVAAAQASAVTEQPVPPTAAAPAVRDSVRSHLKPVSQHIDQPTREKIAKGRIVIDGKVDLHGLTQSEAYSMLLGFLHQAQARDKRHVLVVTGKGASFGSEGVLKRAVPAWFATAPFRALVGGFHEASRHHGGAGALYVKIRRRGG</sequence>
<evidence type="ECO:0000313" key="2">
    <source>
        <dbReference type="EMBL" id="MBP0437515.1"/>
    </source>
</evidence>